<dbReference type="EMBL" id="DS113616">
    <property type="protein sequence ID" value="EAY00044.1"/>
    <property type="molecule type" value="Genomic_DNA"/>
</dbReference>
<dbReference type="Proteomes" id="UP000001542">
    <property type="component" value="Unassembled WGS sequence"/>
</dbReference>
<dbReference type="Pfam" id="PF11929">
    <property type="entry name" value="DUF3447"/>
    <property type="match status" value="1"/>
</dbReference>
<dbReference type="PROSITE" id="PS50088">
    <property type="entry name" value="ANK_REPEAT"/>
    <property type="match status" value="3"/>
</dbReference>
<name>A2F4X9_TRIV3</name>
<reference evidence="5" key="1">
    <citation type="submission" date="2006-10" db="EMBL/GenBank/DDBJ databases">
        <authorList>
            <person name="Amadeo P."/>
            <person name="Zhao Q."/>
            <person name="Wortman J."/>
            <person name="Fraser-Liggett C."/>
            <person name="Carlton J."/>
        </authorList>
    </citation>
    <scope>NUCLEOTIDE SEQUENCE</scope>
    <source>
        <strain evidence="5">G3</strain>
    </source>
</reference>
<dbReference type="RefSeq" id="XP_001312973.1">
    <property type="nucleotide sequence ID" value="XM_001312972.1"/>
</dbReference>
<evidence type="ECO:0000256" key="3">
    <source>
        <dbReference type="PROSITE-ProRule" id="PRU00023"/>
    </source>
</evidence>
<feature type="domain" description="DUF3447" evidence="4">
    <location>
        <begin position="155"/>
        <end position="228"/>
    </location>
</feature>
<dbReference type="STRING" id="5722.A2F4X9"/>
<evidence type="ECO:0000259" key="4">
    <source>
        <dbReference type="Pfam" id="PF11929"/>
    </source>
</evidence>
<dbReference type="AlphaFoldDB" id="A2F4X9"/>
<dbReference type="PANTHER" id="PTHR24198:SF165">
    <property type="entry name" value="ANKYRIN REPEAT-CONTAINING PROTEIN-RELATED"/>
    <property type="match status" value="1"/>
</dbReference>
<evidence type="ECO:0000256" key="2">
    <source>
        <dbReference type="ARBA" id="ARBA00023043"/>
    </source>
</evidence>
<gene>
    <name evidence="5" type="ORF">TVAG_345920</name>
</gene>
<dbReference type="InterPro" id="IPR036770">
    <property type="entry name" value="Ankyrin_rpt-contain_sf"/>
</dbReference>
<keyword evidence="2 3" id="KW-0040">ANK repeat</keyword>
<feature type="repeat" description="ANK" evidence="3">
    <location>
        <begin position="242"/>
        <end position="274"/>
    </location>
</feature>
<dbReference type="SMART" id="SM00248">
    <property type="entry name" value="ANK"/>
    <property type="match status" value="4"/>
</dbReference>
<dbReference type="Pfam" id="PF13637">
    <property type="entry name" value="Ank_4"/>
    <property type="match status" value="1"/>
</dbReference>
<dbReference type="InterPro" id="IPR002110">
    <property type="entry name" value="Ankyrin_rpt"/>
</dbReference>
<dbReference type="Gene3D" id="1.25.40.20">
    <property type="entry name" value="Ankyrin repeat-containing domain"/>
    <property type="match status" value="1"/>
</dbReference>
<organism evidence="5 6">
    <name type="scientific">Trichomonas vaginalis (strain ATCC PRA-98 / G3)</name>
    <dbReference type="NCBI Taxonomy" id="412133"/>
    <lineage>
        <taxon>Eukaryota</taxon>
        <taxon>Metamonada</taxon>
        <taxon>Parabasalia</taxon>
        <taxon>Trichomonadida</taxon>
        <taxon>Trichomonadidae</taxon>
        <taxon>Trichomonas</taxon>
    </lineage>
</organism>
<dbReference type="Pfam" id="PF12796">
    <property type="entry name" value="Ank_2"/>
    <property type="match status" value="1"/>
</dbReference>
<protein>
    <recommendedName>
        <fullName evidence="4">DUF3447 domain-containing protein</fullName>
    </recommendedName>
</protein>
<feature type="repeat" description="ANK" evidence="3">
    <location>
        <begin position="275"/>
        <end position="313"/>
    </location>
</feature>
<proteinExistence type="predicted"/>
<keyword evidence="6" id="KW-1185">Reference proteome</keyword>
<dbReference type="PROSITE" id="PS50297">
    <property type="entry name" value="ANK_REP_REGION"/>
    <property type="match status" value="2"/>
</dbReference>
<dbReference type="KEGG" id="tva:4757853"/>
<evidence type="ECO:0000313" key="5">
    <source>
        <dbReference type="EMBL" id="EAY00044.1"/>
    </source>
</evidence>
<dbReference type="eggNOG" id="KOG0504">
    <property type="taxonomic scope" value="Eukaryota"/>
</dbReference>
<sequence>MTPEFQALSKLSDIVRNIDQHTNEEILGLVNDCIEKKIITEYYLLFLIDKLTTYNQIALKKYIPLIDAYTNGKKFNITKHMFYNYILTKYLTEGVYDESYAFCLDDVNSVVAYDDIEKLRNISISPNFDPSKYLEFATKYGSISCFKFLINNCACEVSEQAVQYAFVGNNLEIIHILERDYPGFINQRCLDLSLANHHHETSQYLIDKYDFKITFHFSLCYYNFGFFFKLFDTLGVNSLDSSGDNPLKAAAMMHCPFVCHYLIEKGADVNMNDSYGRNALHFAIHQEIFTGDEAFETIDLLVKNGSDLNSIDRENKTIIMYCAMENQFKCARYLLERGCLIDHVDLEGKSALILATFYGYPEVVKVLLEYNSSIYSGFCDFFCKRKNSYNIERFCIIFFNI</sequence>
<dbReference type="PANTHER" id="PTHR24198">
    <property type="entry name" value="ANKYRIN REPEAT AND PROTEIN KINASE DOMAIN-CONTAINING PROTEIN"/>
    <property type="match status" value="1"/>
</dbReference>
<dbReference type="SUPFAM" id="SSF48403">
    <property type="entry name" value="Ankyrin repeat"/>
    <property type="match status" value="1"/>
</dbReference>
<dbReference type="SMR" id="A2F4X9"/>
<dbReference type="InterPro" id="IPR020683">
    <property type="entry name" value="DUF3447"/>
</dbReference>
<evidence type="ECO:0000256" key="1">
    <source>
        <dbReference type="ARBA" id="ARBA00022737"/>
    </source>
</evidence>
<dbReference type="InParanoid" id="A2F4X9"/>
<dbReference type="VEuPathDB" id="TrichDB:TVAGG3_1069900"/>
<reference evidence="5" key="2">
    <citation type="journal article" date="2007" name="Science">
        <title>Draft genome sequence of the sexually transmitted pathogen Trichomonas vaginalis.</title>
        <authorList>
            <person name="Carlton J.M."/>
            <person name="Hirt R.P."/>
            <person name="Silva J.C."/>
            <person name="Delcher A.L."/>
            <person name="Schatz M."/>
            <person name="Zhao Q."/>
            <person name="Wortman J.R."/>
            <person name="Bidwell S.L."/>
            <person name="Alsmark U.C.M."/>
            <person name="Besteiro S."/>
            <person name="Sicheritz-Ponten T."/>
            <person name="Noel C.J."/>
            <person name="Dacks J.B."/>
            <person name="Foster P.G."/>
            <person name="Simillion C."/>
            <person name="Van de Peer Y."/>
            <person name="Miranda-Saavedra D."/>
            <person name="Barton G.J."/>
            <person name="Westrop G.D."/>
            <person name="Mueller S."/>
            <person name="Dessi D."/>
            <person name="Fiori P.L."/>
            <person name="Ren Q."/>
            <person name="Paulsen I."/>
            <person name="Zhang H."/>
            <person name="Bastida-Corcuera F.D."/>
            <person name="Simoes-Barbosa A."/>
            <person name="Brown M.T."/>
            <person name="Hayes R.D."/>
            <person name="Mukherjee M."/>
            <person name="Okumura C.Y."/>
            <person name="Schneider R."/>
            <person name="Smith A.J."/>
            <person name="Vanacova S."/>
            <person name="Villalvazo M."/>
            <person name="Haas B.J."/>
            <person name="Pertea M."/>
            <person name="Feldblyum T.V."/>
            <person name="Utterback T.R."/>
            <person name="Shu C.L."/>
            <person name="Osoegawa K."/>
            <person name="de Jong P.J."/>
            <person name="Hrdy I."/>
            <person name="Horvathova L."/>
            <person name="Zubacova Z."/>
            <person name="Dolezal P."/>
            <person name="Malik S.B."/>
            <person name="Logsdon J.M. Jr."/>
            <person name="Henze K."/>
            <person name="Gupta A."/>
            <person name="Wang C.C."/>
            <person name="Dunne R.L."/>
            <person name="Upcroft J.A."/>
            <person name="Upcroft P."/>
            <person name="White O."/>
            <person name="Salzberg S.L."/>
            <person name="Tang P."/>
            <person name="Chiu C.-H."/>
            <person name="Lee Y.-S."/>
            <person name="Embley T.M."/>
            <person name="Coombs G.H."/>
            <person name="Mottram J.C."/>
            <person name="Tachezy J."/>
            <person name="Fraser-Liggett C.M."/>
            <person name="Johnson P.J."/>
        </authorList>
    </citation>
    <scope>NUCLEOTIDE SEQUENCE [LARGE SCALE GENOMIC DNA]</scope>
    <source>
        <strain evidence="5">G3</strain>
    </source>
</reference>
<feature type="repeat" description="ANK" evidence="3">
    <location>
        <begin position="347"/>
        <end position="374"/>
    </location>
</feature>
<dbReference type="VEuPathDB" id="TrichDB:TVAG_345920"/>
<evidence type="ECO:0000313" key="6">
    <source>
        <dbReference type="Proteomes" id="UP000001542"/>
    </source>
</evidence>
<keyword evidence="1" id="KW-0677">Repeat</keyword>
<accession>A2F4X9</accession>